<keyword evidence="3" id="KW-1185">Reference proteome</keyword>
<evidence type="ECO:0000313" key="2">
    <source>
        <dbReference type="EMBL" id="RVE63470.1"/>
    </source>
</evidence>
<feature type="region of interest" description="Disordered" evidence="1">
    <location>
        <begin position="1"/>
        <end position="28"/>
    </location>
</feature>
<reference evidence="2 3" key="2">
    <citation type="submission" date="2019-01" db="EMBL/GenBank/DDBJ databases">
        <title>A chromosome length genome reference of the Java medaka (oryzias javanicus).</title>
        <authorList>
            <person name="Herpin A."/>
            <person name="Takehana Y."/>
            <person name="Naruse K."/>
            <person name="Ansai S."/>
            <person name="Kawaguchi M."/>
        </authorList>
    </citation>
    <scope>NUCLEOTIDE SEQUENCE [LARGE SCALE GENOMIC DNA]</scope>
    <source>
        <strain evidence="2">RS831</strain>
        <tissue evidence="2">Whole body</tissue>
    </source>
</reference>
<feature type="region of interest" description="Disordered" evidence="1">
    <location>
        <begin position="44"/>
        <end position="67"/>
    </location>
</feature>
<reference evidence="2 3" key="1">
    <citation type="submission" date="2018-11" db="EMBL/GenBank/DDBJ databases">
        <authorList>
            <person name="Lopez-Roques C."/>
            <person name="Donnadieu C."/>
            <person name="Bouchez O."/>
            <person name="Klopp C."/>
            <person name="Cabau C."/>
            <person name="Zahm M."/>
        </authorList>
    </citation>
    <scope>NUCLEOTIDE SEQUENCE [LARGE SCALE GENOMIC DNA]</scope>
    <source>
        <strain evidence="2">RS831</strain>
        <tissue evidence="2">Whole body</tissue>
    </source>
</reference>
<proteinExistence type="predicted"/>
<evidence type="ECO:0000313" key="3">
    <source>
        <dbReference type="Proteomes" id="UP000283210"/>
    </source>
</evidence>
<name>A0A437CL20_ORYJA</name>
<dbReference type="AlphaFoldDB" id="A0A437CL20"/>
<protein>
    <submittedName>
        <fullName evidence="2">Uncharacterized protein</fullName>
    </submittedName>
</protein>
<feature type="compositionally biased region" description="Basic residues" evidence="1">
    <location>
        <begin position="45"/>
        <end position="55"/>
    </location>
</feature>
<dbReference type="EMBL" id="CM012450">
    <property type="protein sequence ID" value="RVE63470.1"/>
    <property type="molecule type" value="Genomic_DNA"/>
</dbReference>
<sequence>MQLRVQKQHYLREEEAPSLQSGTAASPYQCAPLCLPRDPDARIRGERRRRRRRRAAQLVRTVRPPHSQGKVSLQILGESGEFLQKKNGVSPAHLRMAGHVPRADVRINLKGPSSDGFCCVVITC</sequence>
<organism evidence="2 3">
    <name type="scientific">Oryzias javanicus</name>
    <name type="common">Javanese ricefish</name>
    <name type="synonym">Aplocheilus javanicus</name>
    <dbReference type="NCBI Taxonomy" id="123683"/>
    <lineage>
        <taxon>Eukaryota</taxon>
        <taxon>Metazoa</taxon>
        <taxon>Chordata</taxon>
        <taxon>Craniata</taxon>
        <taxon>Vertebrata</taxon>
        <taxon>Euteleostomi</taxon>
        <taxon>Actinopterygii</taxon>
        <taxon>Neopterygii</taxon>
        <taxon>Teleostei</taxon>
        <taxon>Neoteleostei</taxon>
        <taxon>Acanthomorphata</taxon>
        <taxon>Ovalentaria</taxon>
        <taxon>Atherinomorphae</taxon>
        <taxon>Beloniformes</taxon>
        <taxon>Adrianichthyidae</taxon>
        <taxon>Oryziinae</taxon>
        <taxon>Oryzias</taxon>
    </lineage>
</organism>
<accession>A0A437CL20</accession>
<evidence type="ECO:0000256" key="1">
    <source>
        <dbReference type="SAM" id="MobiDB-lite"/>
    </source>
</evidence>
<dbReference type="Proteomes" id="UP000283210">
    <property type="component" value="Chromosome 14"/>
</dbReference>
<gene>
    <name evidence="2" type="ORF">OJAV_G00136580</name>
</gene>